<evidence type="ECO:0000313" key="4">
    <source>
        <dbReference type="Proteomes" id="UP001610563"/>
    </source>
</evidence>
<evidence type="ECO:0000313" key="3">
    <source>
        <dbReference type="EMBL" id="KAL2799827.1"/>
    </source>
</evidence>
<evidence type="ECO:0000256" key="2">
    <source>
        <dbReference type="SAM" id="Phobius"/>
    </source>
</evidence>
<feature type="transmembrane region" description="Helical" evidence="2">
    <location>
        <begin position="73"/>
        <end position="94"/>
    </location>
</feature>
<feature type="compositionally biased region" description="Polar residues" evidence="1">
    <location>
        <begin position="1"/>
        <end position="21"/>
    </location>
</feature>
<name>A0ABR4GLB2_9EURO</name>
<proteinExistence type="predicted"/>
<feature type="region of interest" description="Disordered" evidence="1">
    <location>
        <begin position="1"/>
        <end position="30"/>
    </location>
</feature>
<comment type="caution">
    <text evidence="3">The sequence shown here is derived from an EMBL/GenBank/DDBJ whole genome shotgun (WGS) entry which is preliminary data.</text>
</comment>
<organism evidence="3 4">
    <name type="scientific">Aspergillus keveii</name>
    <dbReference type="NCBI Taxonomy" id="714993"/>
    <lineage>
        <taxon>Eukaryota</taxon>
        <taxon>Fungi</taxon>
        <taxon>Dikarya</taxon>
        <taxon>Ascomycota</taxon>
        <taxon>Pezizomycotina</taxon>
        <taxon>Eurotiomycetes</taxon>
        <taxon>Eurotiomycetidae</taxon>
        <taxon>Eurotiales</taxon>
        <taxon>Aspergillaceae</taxon>
        <taxon>Aspergillus</taxon>
        <taxon>Aspergillus subgen. Nidulantes</taxon>
    </lineage>
</organism>
<accession>A0ABR4GLB2</accession>
<sequence length="117" mass="12389">MNPTSGGKRTLLSSGENSPNKVSRTTLRVSTSSRSLRRLLIKGRKAPDATDAGYIFAKLLNPCMAARRSSSNVALCSLLLSVLIVSVAVCLAGACDSRIRNIATGHSIFHGHRRPGA</sequence>
<gene>
    <name evidence="3" type="ORF">BJX66DRAFT_229812</name>
</gene>
<dbReference type="Proteomes" id="UP001610563">
    <property type="component" value="Unassembled WGS sequence"/>
</dbReference>
<keyword evidence="2" id="KW-0472">Membrane</keyword>
<keyword evidence="2" id="KW-0812">Transmembrane</keyword>
<dbReference type="EMBL" id="JBFTWV010000006">
    <property type="protein sequence ID" value="KAL2799827.1"/>
    <property type="molecule type" value="Genomic_DNA"/>
</dbReference>
<evidence type="ECO:0000256" key="1">
    <source>
        <dbReference type="SAM" id="MobiDB-lite"/>
    </source>
</evidence>
<keyword evidence="2" id="KW-1133">Transmembrane helix</keyword>
<reference evidence="3 4" key="1">
    <citation type="submission" date="2024-07" db="EMBL/GenBank/DDBJ databases">
        <title>Section-level genome sequencing and comparative genomics of Aspergillus sections Usti and Cavernicolus.</title>
        <authorList>
            <consortium name="Lawrence Berkeley National Laboratory"/>
            <person name="Nybo J.L."/>
            <person name="Vesth T.C."/>
            <person name="Theobald S."/>
            <person name="Frisvad J.C."/>
            <person name="Larsen T.O."/>
            <person name="Kjaerboelling I."/>
            <person name="Rothschild-Mancinelli K."/>
            <person name="Lyhne E.K."/>
            <person name="Kogle M.E."/>
            <person name="Barry K."/>
            <person name="Clum A."/>
            <person name="Na H."/>
            <person name="Ledsgaard L."/>
            <person name="Lin J."/>
            <person name="Lipzen A."/>
            <person name="Kuo A."/>
            <person name="Riley R."/>
            <person name="Mondo S."/>
            <person name="Labutti K."/>
            <person name="Haridas S."/>
            <person name="Pangalinan J."/>
            <person name="Salamov A.A."/>
            <person name="Simmons B.A."/>
            <person name="Magnuson J.K."/>
            <person name="Chen J."/>
            <person name="Drula E."/>
            <person name="Henrissat B."/>
            <person name="Wiebenga A."/>
            <person name="Lubbers R.J."/>
            <person name="Gomes A.C."/>
            <person name="Makela M.R."/>
            <person name="Stajich J."/>
            <person name="Grigoriev I.V."/>
            <person name="Mortensen U.H."/>
            <person name="De Vries R.P."/>
            <person name="Baker S.E."/>
            <person name="Andersen M.R."/>
        </authorList>
    </citation>
    <scope>NUCLEOTIDE SEQUENCE [LARGE SCALE GENOMIC DNA]</scope>
    <source>
        <strain evidence="3 4">CBS 209.92</strain>
    </source>
</reference>
<keyword evidence="4" id="KW-1185">Reference proteome</keyword>
<protein>
    <submittedName>
        <fullName evidence="3">Uncharacterized protein</fullName>
    </submittedName>
</protein>